<dbReference type="EMBL" id="AMWG01000077">
    <property type="protein sequence ID" value="ELP32983.1"/>
    <property type="molecule type" value="Genomic_DNA"/>
</dbReference>
<dbReference type="AlphaFoldDB" id="L7CG65"/>
<dbReference type="PATRIC" id="fig|993516.3.peg.3334"/>
<evidence type="ECO:0000313" key="1">
    <source>
        <dbReference type="EMBL" id="ELP32983.1"/>
    </source>
</evidence>
<proteinExistence type="predicted"/>
<name>L7CG65_RHOBT</name>
<protein>
    <submittedName>
        <fullName evidence="1">Uncharacterized protein</fullName>
    </submittedName>
</protein>
<organism evidence="1 2">
    <name type="scientific">Rhodopirellula baltica SWK14</name>
    <dbReference type="NCBI Taxonomy" id="993516"/>
    <lineage>
        <taxon>Bacteria</taxon>
        <taxon>Pseudomonadati</taxon>
        <taxon>Planctomycetota</taxon>
        <taxon>Planctomycetia</taxon>
        <taxon>Pirellulales</taxon>
        <taxon>Pirellulaceae</taxon>
        <taxon>Rhodopirellula</taxon>
    </lineage>
</organism>
<sequence>MTTQWLDGSAHLLCHAKRSKFMRANKYVVEDISPGSWPPKVPRGDFKMKRRVSCRYDDDKRTGAINGQLLLSDH</sequence>
<gene>
    <name evidence="1" type="ORF">RBSWK_03133</name>
</gene>
<reference evidence="1 2" key="1">
    <citation type="journal article" date="2013" name="Mar. Genomics">
        <title>Expression of sulfatases in Rhodopirellula baltica and the diversity of sulfatases in the genus Rhodopirellula.</title>
        <authorList>
            <person name="Wegner C.E."/>
            <person name="Richter-Heitmann T."/>
            <person name="Klindworth A."/>
            <person name="Klockow C."/>
            <person name="Richter M."/>
            <person name="Achstetter T."/>
            <person name="Glockner F.O."/>
            <person name="Harder J."/>
        </authorList>
    </citation>
    <scope>NUCLEOTIDE SEQUENCE [LARGE SCALE GENOMIC DNA]</scope>
    <source>
        <strain evidence="1 2">SWK14</strain>
    </source>
</reference>
<dbReference type="Proteomes" id="UP000010959">
    <property type="component" value="Unassembled WGS sequence"/>
</dbReference>
<evidence type="ECO:0000313" key="2">
    <source>
        <dbReference type="Proteomes" id="UP000010959"/>
    </source>
</evidence>
<comment type="caution">
    <text evidence="1">The sequence shown here is derived from an EMBL/GenBank/DDBJ whole genome shotgun (WGS) entry which is preliminary data.</text>
</comment>
<accession>L7CG65</accession>